<dbReference type="Proteomes" id="UP000001351">
    <property type="component" value="Chromosome"/>
</dbReference>
<dbReference type="OrthoDB" id="9805202at2"/>
<evidence type="ECO:0000256" key="1">
    <source>
        <dbReference type="SAM" id="MobiDB-lite"/>
    </source>
</evidence>
<keyword evidence="3" id="KW-1185">Reference proteome</keyword>
<evidence type="ECO:0008006" key="4">
    <source>
        <dbReference type="Google" id="ProtNLM"/>
    </source>
</evidence>
<dbReference type="AlphaFoldDB" id="E3FFR0"/>
<protein>
    <recommendedName>
        <fullName evidence="4">Cytochrome c domain-containing protein</fullName>
    </recommendedName>
</protein>
<dbReference type="KEGG" id="sur:STAUR_6226"/>
<organism evidence="2 3">
    <name type="scientific">Stigmatella aurantiaca (strain DW4/3-1)</name>
    <dbReference type="NCBI Taxonomy" id="378806"/>
    <lineage>
        <taxon>Bacteria</taxon>
        <taxon>Pseudomonadati</taxon>
        <taxon>Myxococcota</taxon>
        <taxon>Myxococcia</taxon>
        <taxon>Myxococcales</taxon>
        <taxon>Cystobacterineae</taxon>
        <taxon>Archangiaceae</taxon>
        <taxon>Stigmatella</taxon>
    </lineage>
</organism>
<reference evidence="2 3" key="1">
    <citation type="journal article" date="2011" name="Mol. Biol. Evol.">
        <title>Comparative genomic analysis of fruiting body formation in Myxococcales.</title>
        <authorList>
            <person name="Huntley S."/>
            <person name="Hamann N."/>
            <person name="Wegener-Feldbrugge S."/>
            <person name="Treuner-Lange A."/>
            <person name="Kube M."/>
            <person name="Reinhardt R."/>
            <person name="Klages S."/>
            <person name="Muller R."/>
            <person name="Ronning C.M."/>
            <person name="Nierman W.C."/>
            <person name="Sogaard-Andersen L."/>
        </authorList>
    </citation>
    <scope>NUCLEOTIDE SEQUENCE [LARGE SCALE GENOMIC DNA]</scope>
    <source>
        <strain evidence="2 3">DW4/3-1</strain>
    </source>
</reference>
<sequence length="128" mass="13770">MPRRKRFRRCLRAPRKAARPMSKGDPSRGCLELTPALRIAHAKGALPPHGPHVFAVGPHTREVRGSSGALAFPPAPLPSVRQAPQVIGLGLLTEAIGWHGGEASASRARFEALSKDDRDALLTFLESL</sequence>
<evidence type="ECO:0000313" key="3">
    <source>
        <dbReference type="Proteomes" id="UP000001351"/>
    </source>
</evidence>
<dbReference type="STRING" id="378806.STAUR_6226"/>
<dbReference type="EMBL" id="CP002271">
    <property type="protein sequence ID" value="ADO73983.1"/>
    <property type="molecule type" value="Genomic_DNA"/>
</dbReference>
<gene>
    <name evidence="2" type="ordered locus">STAUR_6226</name>
</gene>
<dbReference type="Pfam" id="PF06537">
    <property type="entry name" value="DHOR"/>
    <property type="match status" value="1"/>
</dbReference>
<feature type="compositionally biased region" description="Basic residues" evidence="1">
    <location>
        <begin position="1"/>
        <end position="18"/>
    </location>
</feature>
<accession>E3FFR0</accession>
<dbReference type="HOGENOM" id="CLU_1958259_0_0_7"/>
<proteinExistence type="predicted"/>
<dbReference type="InterPro" id="IPR010538">
    <property type="entry name" value="DHOR"/>
</dbReference>
<dbReference type="eggNOG" id="COG3488">
    <property type="taxonomic scope" value="Bacteria"/>
</dbReference>
<feature type="region of interest" description="Disordered" evidence="1">
    <location>
        <begin position="1"/>
        <end position="29"/>
    </location>
</feature>
<name>E3FFR0_STIAD</name>
<evidence type="ECO:0000313" key="2">
    <source>
        <dbReference type="EMBL" id="ADO73983.1"/>
    </source>
</evidence>